<organism evidence="2 3">
    <name type="scientific">Petrolisthes manimaculis</name>
    <dbReference type="NCBI Taxonomy" id="1843537"/>
    <lineage>
        <taxon>Eukaryota</taxon>
        <taxon>Metazoa</taxon>
        <taxon>Ecdysozoa</taxon>
        <taxon>Arthropoda</taxon>
        <taxon>Crustacea</taxon>
        <taxon>Multicrustacea</taxon>
        <taxon>Malacostraca</taxon>
        <taxon>Eumalacostraca</taxon>
        <taxon>Eucarida</taxon>
        <taxon>Decapoda</taxon>
        <taxon>Pleocyemata</taxon>
        <taxon>Anomura</taxon>
        <taxon>Galatheoidea</taxon>
        <taxon>Porcellanidae</taxon>
        <taxon>Petrolisthes</taxon>
    </lineage>
</organism>
<accession>A0AAE1U5E2</accession>
<comment type="caution">
    <text evidence="2">The sequence shown here is derived from an EMBL/GenBank/DDBJ whole genome shotgun (WGS) entry which is preliminary data.</text>
</comment>
<evidence type="ECO:0000313" key="2">
    <source>
        <dbReference type="EMBL" id="KAK4306679.1"/>
    </source>
</evidence>
<feature type="compositionally biased region" description="Basic and acidic residues" evidence="1">
    <location>
        <begin position="1"/>
        <end position="11"/>
    </location>
</feature>
<gene>
    <name evidence="2" type="ORF">Pmani_021513</name>
</gene>
<evidence type="ECO:0000256" key="1">
    <source>
        <dbReference type="SAM" id="MobiDB-lite"/>
    </source>
</evidence>
<proteinExistence type="predicted"/>
<reference evidence="2" key="1">
    <citation type="submission" date="2023-11" db="EMBL/GenBank/DDBJ databases">
        <title>Genome assemblies of two species of porcelain crab, Petrolisthes cinctipes and Petrolisthes manimaculis (Anomura: Porcellanidae).</title>
        <authorList>
            <person name="Angst P."/>
        </authorList>
    </citation>
    <scope>NUCLEOTIDE SEQUENCE</scope>
    <source>
        <strain evidence="2">PB745_02</strain>
        <tissue evidence="2">Gill</tissue>
    </source>
</reference>
<dbReference type="Proteomes" id="UP001292094">
    <property type="component" value="Unassembled WGS sequence"/>
</dbReference>
<evidence type="ECO:0000313" key="3">
    <source>
        <dbReference type="Proteomes" id="UP001292094"/>
    </source>
</evidence>
<feature type="region of interest" description="Disordered" evidence="1">
    <location>
        <begin position="1"/>
        <end position="22"/>
    </location>
</feature>
<keyword evidence="3" id="KW-1185">Reference proteome</keyword>
<protein>
    <submittedName>
        <fullName evidence="2">Uncharacterized protein</fullName>
    </submittedName>
</protein>
<dbReference type="EMBL" id="JAWZYT010002102">
    <property type="protein sequence ID" value="KAK4306679.1"/>
    <property type="molecule type" value="Genomic_DNA"/>
</dbReference>
<dbReference type="AlphaFoldDB" id="A0AAE1U5E2"/>
<sequence>MGAGDPQERRGRPFQLIPGHEGHGNLTFETFLHKTEVGTALRHATTPIQSTNQPANTTTSSSVHYFCGILRILA</sequence>
<name>A0AAE1U5E2_9EUCA</name>